<keyword evidence="1" id="KW-1133">Transmembrane helix</keyword>
<comment type="caution">
    <text evidence="2">The sequence shown here is derived from an EMBL/GenBank/DDBJ whole genome shotgun (WGS) entry which is preliminary data.</text>
</comment>
<dbReference type="EMBL" id="JBHSAQ010000013">
    <property type="protein sequence ID" value="MFC3959474.1"/>
    <property type="molecule type" value="Genomic_DNA"/>
</dbReference>
<evidence type="ECO:0000256" key="1">
    <source>
        <dbReference type="SAM" id="Phobius"/>
    </source>
</evidence>
<protein>
    <submittedName>
        <fullName evidence="2">Uncharacterized protein</fullName>
    </submittedName>
</protein>
<feature type="transmembrane region" description="Helical" evidence="1">
    <location>
        <begin position="42"/>
        <end position="59"/>
    </location>
</feature>
<evidence type="ECO:0000313" key="2">
    <source>
        <dbReference type="EMBL" id="MFC3959474.1"/>
    </source>
</evidence>
<feature type="transmembrane region" description="Helical" evidence="1">
    <location>
        <begin position="12"/>
        <end position="30"/>
    </location>
</feature>
<keyword evidence="3" id="KW-1185">Reference proteome</keyword>
<sequence>MIERQDRNGLRDGALFLLGVVGIVLVEVVASSGPGGSEQTAMHGFLFGCSVGIMCSGIFRATGKQAISSTVALGIGFAFGAVVDVF</sequence>
<reference evidence="2 3" key="1">
    <citation type="journal article" date="2019" name="Int. J. Syst. Evol. Microbiol.">
        <title>The Global Catalogue of Microorganisms (GCM) 10K type strain sequencing project: providing services to taxonomists for standard genome sequencing and annotation.</title>
        <authorList>
            <consortium name="The Broad Institute Genomics Platform"/>
            <consortium name="The Broad Institute Genome Sequencing Center for Infectious Disease"/>
            <person name="Wu L."/>
            <person name="Ma J."/>
        </authorList>
    </citation>
    <scope>NUCLEOTIDE SEQUENCE [LARGE SCALE GENOMIC DNA]</scope>
    <source>
        <strain evidence="2 3">IBRC-M 10256</strain>
    </source>
</reference>
<dbReference type="AlphaFoldDB" id="A0ABD5NSB4"/>
<feature type="transmembrane region" description="Helical" evidence="1">
    <location>
        <begin position="66"/>
        <end position="83"/>
    </location>
</feature>
<evidence type="ECO:0000313" key="3">
    <source>
        <dbReference type="Proteomes" id="UP001595846"/>
    </source>
</evidence>
<name>A0ABD5NSB4_9EURY</name>
<dbReference type="GeneID" id="73902098"/>
<dbReference type="RefSeq" id="WP_256532987.1">
    <property type="nucleotide sequence ID" value="NZ_CP101824.1"/>
</dbReference>
<proteinExistence type="predicted"/>
<keyword evidence="1" id="KW-0812">Transmembrane</keyword>
<organism evidence="2 3">
    <name type="scientific">Halovivax cerinus</name>
    <dbReference type="NCBI Taxonomy" id="1487865"/>
    <lineage>
        <taxon>Archaea</taxon>
        <taxon>Methanobacteriati</taxon>
        <taxon>Methanobacteriota</taxon>
        <taxon>Stenosarchaea group</taxon>
        <taxon>Halobacteria</taxon>
        <taxon>Halobacteriales</taxon>
        <taxon>Natrialbaceae</taxon>
        <taxon>Halovivax</taxon>
    </lineage>
</organism>
<keyword evidence="1" id="KW-0472">Membrane</keyword>
<accession>A0ABD5NSB4</accession>
<gene>
    <name evidence="2" type="ORF">ACFOUR_14010</name>
</gene>
<dbReference type="Proteomes" id="UP001595846">
    <property type="component" value="Unassembled WGS sequence"/>
</dbReference>